<evidence type="ECO:0000256" key="8">
    <source>
        <dbReference type="ARBA" id="ARBA00023136"/>
    </source>
</evidence>
<keyword evidence="8 10" id="KW-0472">Membrane</keyword>
<dbReference type="CDD" id="cd03508">
    <property type="entry name" value="Delta4-sphingolipid-FADS-like"/>
    <property type="match status" value="1"/>
</dbReference>
<evidence type="ECO:0000256" key="7">
    <source>
        <dbReference type="ARBA" id="ARBA00023098"/>
    </source>
</evidence>
<dbReference type="PANTHER" id="PTHR12879">
    <property type="entry name" value="SPHINGOLIPID DELTA 4 DESATURASE/C-4 HYDROXYLASE PROTEIN DES2"/>
    <property type="match status" value="1"/>
</dbReference>
<dbReference type="GO" id="GO:0003884">
    <property type="term" value="F:D-amino-acid oxidase activity"/>
    <property type="evidence" value="ECO:0007669"/>
    <property type="project" value="InterPro"/>
</dbReference>
<evidence type="ECO:0000256" key="4">
    <source>
        <dbReference type="ARBA" id="ARBA00022692"/>
    </source>
</evidence>
<dbReference type="PANTHER" id="PTHR12879:SF8">
    <property type="entry name" value="SPHINGOLIPID DELTA(4)-DESATURASE DES1"/>
    <property type="match status" value="1"/>
</dbReference>
<evidence type="ECO:0000256" key="1">
    <source>
        <dbReference type="ARBA" id="ARBA00004141"/>
    </source>
</evidence>
<evidence type="ECO:0000259" key="11">
    <source>
        <dbReference type="SMART" id="SM01269"/>
    </source>
</evidence>
<dbReference type="GO" id="GO:0016020">
    <property type="term" value="C:membrane"/>
    <property type="evidence" value="ECO:0007669"/>
    <property type="project" value="UniProtKB-SubCell"/>
</dbReference>
<dbReference type="Proteomes" id="UP000567179">
    <property type="component" value="Unassembled WGS sequence"/>
</dbReference>
<keyword evidence="6" id="KW-0560">Oxidoreductase</keyword>
<accession>A0A8H5B8U4</accession>
<gene>
    <name evidence="12" type="ORF">D9619_010880</name>
</gene>
<evidence type="ECO:0000256" key="6">
    <source>
        <dbReference type="ARBA" id="ARBA00023002"/>
    </source>
</evidence>
<keyword evidence="5 10" id="KW-1133">Transmembrane helix</keyword>
<evidence type="ECO:0000256" key="3">
    <source>
        <dbReference type="ARBA" id="ARBA00012021"/>
    </source>
</evidence>
<dbReference type="InterPro" id="IPR005804">
    <property type="entry name" value="FA_desaturase_dom"/>
</dbReference>
<dbReference type="GO" id="GO:0046513">
    <property type="term" value="P:ceramide biosynthetic process"/>
    <property type="evidence" value="ECO:0007669"/>
    <property type="project" value="TreeGrafter"/>
</dbReference>
<dbReference type="InterPro" id="IPR006076">
    <property type="entry name" value="FAD-dep_OxRdtase"/>
</dbReference>
<evidence type="ECO:0000256" key="10">
    <source>
        <dbReference type="SAM" id="Phobius"/>
    </source>
</evidence>
<feature type="region of interest" description="Disordered" evidence="9">
    <location>
        <begin position="1"/>
        <end position="27"/>
    </location>
</feature>
<comment type="caution">
    <text evidence="12">The sequence shown here is derived from an EMBL/GenBank/DDBJ whole genome shotgun (WGS) entry which is preliminary data.</text>
</comment>
<dbReference type="GO" id="GO:0042284">
    <property type="term" value="F:sphingolipid delta-4 desaturase activity"/>
    <property type="evidence" value="ECO:0007669"/>
    <property type="project" value="UniProtKB-EC"/>
</dbReference>
<dbReference type="OrthoDB" id="200948at2759"/>
<evidence type="ECO:0000256" key="5">
    <source>
        <dbReference type="ARBA" id="ARBA00022989"/>
    </source>
</evidence>
<evidence type="ECO:0000313" key="12">
    <source>
        <dbReference type="EMBL" id="KAF5318752.1"/>
    </source>
</evidence>
<dbReference type="SMART" id="SM01269">
    <property type="entry name" value="Lipid_DES"/>
    <property type="match status" value="1"/>
</dbReference>
<dbReference type="InterPro" id="IPR013866">
    <property type="entry name" value="Sphingolipid_d4-desaturase_N"/>
</dbReference>
<evidence type="ECO:0000256" key="2">
    <source>
        <dbReference type="ARBA" id="ARBA00006146"/>
    </source>
</evidence>
<feature type="transmembrane region" description="Helical" evidence="10">
    <location>
        <begin position="221"/>
        <end position="238"/>
    </location>
</feature>
<comment type="subcellular location">
    <subcellularLocation>
        <location evidence="1">Membrane</location>
        <topology evidence="1">Multi-pass membrane protein</topology>
    </subcellularLocation>
</comment>
<organism evidence="12 13">
    <name type="scientific">Psilocybe cf. subviscida</name>
    <dbReference type="NCBI Taxonomy" id="2480587"/>
    <lineage>
        <taxon>Eukaryota</taxon>
        <taxon>Fungi</taxon>
        <taxon>Dikarya</taxon>
        <taxon>Basidiomycota</taxon>
        <taxon>Agaricomycotina</taxon>
        <taxon>Agaricomycetes</taxon>
        <taxon>Agaricomycetidae</taxon>
        <taxon>Agaricales</taxon>
        <taxon>Agaricineae</taxon>
        <taxon>Strophariaceae</taxon>
        <taxon>Psilocybe</taxon>
    </lineage>
</organism>
<keyword evidence="4 10" id="KW-0812">Transmembrane</keyword>
<dbReference type="Gene3D" id="3.30.9.10">
    <property type="entry name" value="D-Amino Acid Oxidase, subunit A, domain 2"/>
    <property type="match status" value="1"/>
</dbReference>
<dbReference type="InterPro" id="IPR011388">
    <property type="entry name" value="DES1/DES2"/>
</dbReference>
<dbReference type="PROSITE" id="PS00677">
    <property type="entry name" value="DAO"/>
    <property type="match status" value="1"/>
</dbReference>
<feature type="transmembrane region" description="Helical" evidence="10">
    <location>
        <begin position="79"/>
        <end position="98"/>
    </location>
</feature>
<dbReference type="Pfam" id="PF01266">
    <property type="entry name" value="DAO"/>
    <property type="match status" value="1"/>
</dbReference>
<name>A0A8H5B8U4_9AGAR</name>
<dbReference type="Pfam" id="PF08557">
    <property type="entry name" value="Lipid_DES"/>
    <property type="match status" value="1"/>
</dbReference>
<dbReference type="InterPro" id="IPR006181">
    <property type="entry name" value="D-amino_acid_oxidase_CS"/>
</dbReference>
<feature type="domain" description="Sphingolipid delta4-desaturase N-terminal" evidence="11">
    <location>
        <begin position="42"/>
        <end position="80"/>
    </location>
</feature>
<keyword evidence="7" id="KW-0443">Lipid metabolism</keyword>
<feature type="transmembrane region" description="Helical" evidence="10">
    <location>
        <begin position="144"/>
        <end position="165"/>
    </location>
</feature>
<keyword evidence="13" id="KW-1185">Reference proteome</keyword>
<dbReference type="SUPFAM" id="SSF54373">
    <property type="entry name" value="FAD-linked reductases, C-terminal domain"/>
    <property type="match status" value="1"/>
</dbReference>
<dbReference type="Pfam" id="PF00487">
    <property type="entry name" value="FA_desaturase"/>
    <property type="match status" value="1"/>
</dbReference>
<dbReference type="Gene3D" id="3.40.50.720">
    <property type="entry name" value="NAD(P)-binding Rossmann-like Domain"/>
    <property type="match status" value="1"/>
</dbReference>
<feature type="transmembrane region" description="Helical" evidence="10">
    <location>
        <begin position="185"/>
        <end position="209"/>
    </location>
</feature>
<proteinExistence type="inferred from homology"/>
<reference evidence="12 13" key="1">
    <citation type="journal article" date="2020" name="ISME J.">
        <title>Uncovering the hidden diversity of litter-decomposition mechanisms in mushroom-forming fungi.</title>
        <authorList>
            <person name="Floudas D."/>
            <person name="Bentzer J."/>
            <person name="Ahren D."/>
            <person name="Johansson T."/>
            <person name="Persson P."/>
            <person name="Tunlid A."/>
        </authorList>
    </citation>
    <scope>NUCLEOTIDE SEQUENCE [LARGE SCALE GENOMIC DNA]</scope>
    <source>
        <strain evidence="12 13">CBS 101986</strain>
    </source>
</reference>
<evidence type="ECO:0000313" key="13">
    <source>
        <dbReference type="Proteomes" id="UP000567179"/>
    </source>
</evidence>
<dbReference type="SUPFAM" id="SSF51971">
    <property type="entry name" value="Nucleotide-binding domain"/>
    <property type="match status" value="1"/>
</dbReference>
<evidence type="ECO:0000256" key="9">
    <source>
        <dbReference type="SAM" id="MobiDB-lite"/>
    </source>
</evidence>
<sequence>MDALFGGADSLAEGRPKRSPRRTFAADEPEARNAYMFTKPPRDPKDFLWLMTEEPHRSRRMAIMKAHPEVTKLMGYEPLTKYVVFGVVALQIACAVLLRNHSPFSPLFIFVAYAIGGTANHNLFLAIHEITHNLAFPGIARNKLLAIFANLPIGIPYSAAFKGYHMEHHKFMGQDGIDTDLPTRIELLFLNNVLGKVFFATFQILFYALRPTFVRVQRFTKWHVLNIIVQAIFDYLLVSNLGSRPVVYLIMSSFFAGSLHPCAGHFIAEHYLWDGTEQETYSYYGPLNVLAYNVGYHNEHHDFPSVPWTRLPALRKLAPEFYDNIPSHPSWPMIIVNFIRDKEVGIYARAKRLAKGQTVQPAKVVPGSVCVSDMSDSEEESSVASDKIQVRDMPTPHETTPSKKSIVVLGAGVIGITTALKLQQSGNYQVSIVSDIIPSDPKSIRYTSRPTSSVTSPDFSHLASSLTMDTVFEEETFDVMWKLSEPGSEAEECFLRVPQSEHFFVPRPQPEPLEKMPNFRHLKPEELIPGAIAGVTFTTVTIDVPIYLNYLLMKFCGLGGRVLRGSLMHINPLLEGGTKLFSGGGVHDPLPEALIVCTGISSRFLGGVEDKDVYPIRGQTVLIRAPWVRFGRTEYLDDSGACTYIIPRRSSDVIVGGTRVPNDWYPVPRPEITQDILERALKLCPELAPPEIRAIRAPTVDDLMPHVISEGCGLRPARKGGLRLELEWVEGEKVKRAGRIPVVHNYGHGGYGYQASWGCANRVLALIDDVFSPVGK</sequence>
<dbReference type="AlphaFoldDB" id="A0A8H5B8U4"/>
<protein>
    <recommendedName>
        <fullName evidence="3">sphingolipid 4-desaturase</fullName>
        <ecNumber evidence="3">1.14.19.17</ecNumber>
    </recommendedName>
</protein>
<comment type="similarity">
    <text evidence="2">Belongs to the fatty acid desaturase type 1 family. DEGS subfamily.</text>
</comment>
<dbReference type="EC" id="1.14.19.17" evidence="3"/>
<dbReference type="EMBL" id="JAACJJ010000030">
    <property type="protein sequence ID" value="KAF5318752.1"/>
    <property type="molecule type" value="Genomic_DNA"/>
</dbReference>
<feature type="transmembrane region" description="Helical" evidence="10">
    <location>
        <begin position="104"/>
        <end position="123"/>
    </location>
</feature>